<dbReference type="AlphaFoldDB" id="A0A840QYS8"/>
<dbReference type="InterPro" id="IPR036909">
    <property type="entry name" value="Cyt_c-like_dom_sf"/>
</dbReference>
<evidence type="ECO:0000256" key="5">
    <source>
        <dbReference type="SAM" id="MobiDB-lite"/>
    </source>
</evidence>
<keyword evidence="3 4" id="KW-0408">Iron</keyword>
<dbReference type="EMBL" id="JACHHW010000001">
    <property type="protein sequence ID" value="MBB5185919.1"/>
    <property type="molecule type" value="Genomic_DNA"/>
</dbReference>
<reference evidence="8 9" key="1">
    <citation type="submission" date="2020-08" db="EMBL/GenBank/DDBJ databases">
        <title>Genomic Encyclopedia of Type Strains, Phase IV (KMG-IV): sequencing the most valuable type-strain genomes for metagenomic binning, comparative biology and taxonomic classification.</title>
        <authorList>
            <person name="Goeker M."/>
        </authorList>
    </citation>
    <scope>NUCLEOTIDE SEQUENCE [LARGE SCALE GENOMIC DNA]</scope>
    <source>
        <strain evidence="8 9">DSM 25701</strain>
    </source>
</reference>
<keyword evidence="6" id="KW-0732">Signal</keyword>
<protein>
    <submittedName>
        <fullName evidence="8">Mono/diheme cytochrome c family protein</fullName>
    </submittedName>
</protein>
<dbReference type="PANTHER" id="PTHR30600">
    <property type="entry name" value="CYTOCHROME C PEROXIDASE-RELATED"/>
    <property type="match status" value="1"/>
</dbReference>
<proteinExistence type="predicted"/>
<dbReference type="Gene3D" id="4.10.1080.10">
    <property type="entry name" value="TSP type-3 repeat"/>
    <property type="match status" value="1"/>
</dbReference>
<evidence type="ECO:0000256" key="3">
    <source>
        <dbReference type="ARBA" id="ARBA00023004"/>
    </source>
</evidence>
<dbReference type="RefSeq" id="WP_184460754.1">
    <property type="nucleotide sequence ID" value="NZ_JACHHW010000001.1"/>
</dbReference>
<evidence type="ECO:0000313" key="8">
    <source>
        <dbReference type="EMBL" id="MBB5185919.1"/>
    </source>
</evidence>
<gene>
    <name evidence="8" type="ORF">HNQ57_000178</name>
</gene>
<evidence type="ECO:0000256" key="1">
    <source>
        <dbReference type="ARBA" id="ARBA00022617"/>
    </source>
</evidence>
<feature type="signal peptide" evidence="6">
    <location>
        <begin position="1"/>
        <end position="19"/>
    </location>
</feature>
<keyword evidence="1 4" id="KW-0349">Heme</keyword>
<dbReference type="PROSITE" id="PS51007">
    <property type="entry name" value="CYTC"/>
    <property type="match status" value="1"/>
</dbReference>
<dbReference type="InterPro" id="IPR051395">
    <property type="entry name" value="Cytochrome_c_Peroxidase/MauG"/>
</dbReference>
<feature type="domain" description="Cytochrome c" evidence="7">
    <location>
        <begin position="580"/>
        <end position="869"/>
    </location>
</feature>
<evidence type="ECO:0000256" key="2">
    <source>
        <dbReference type="ARBA" id="ARBA00022723"/>
    </source>
</evidence>
<dbReference type="GO" id="GO:0004130">
    <property type="term" value="F:cytochrome-c peroxidase activity"/>
    <property type="evidence" value="ECO:0007669"/>
    <property type="project" value="TreeGrafter"/>
</dbReference>
<dbReference type="GO" id="GO:0009055">
    <property type="term" value="F:electron transfer activity"/>
    <property type="evidence" value="ECO:0007669"/>
    <property type="project" value="InterPro"/>
</dbReference>
<feature type="chain" id="PRO_5032289766" evidence="6">
    <location>
        <begin position="20"/>
        <end position="869"/>
    </location>
</feature>
<dbReference type="GO" id="GO:0020037">
    <property type="term" value="F:heme binding"/>
    <property type="evidence" value="ECO:0007669"/>
    <property type="project" value="InterPro"/>
</dbReference>
<evidence type="ECO:0000313" key="9">
    <source>
        <dbReference type="Proteomes" id="UP000536640"/>
    </source>
</evidence>
<dbReference type="Gene3D" id="1.10.760.10">
    <property type="entry name" value="Cytochrome c-like domain"/>
    <property type="match status" value="1"/>
</dbReference>
<dbReference type="PANTHER" id="PTHR30600:SF9">
    <property type="entry name" value="BLR7738 PROTEIN"/>
    <property type="match status" value="1"/>
</dbReference>
<evidence type="ECO:0000256" key="6">
    <source>
        <dbReference type="SAM" id="SignalP"/>
    </source>
</evidence>
<keyword evidence="2 4" id="KW-0479">Metal-binding</keyword>
<dbReference type="InterPro" id="IPR009056">
    <property type="entry name" value="Cyt_c-like_dom"/>
</dbReference>
<keyword evidence="9" id="KW-1185">Reference proteome</keyword>
<dbReference type="SUPFAM" id="SSF46626">
    <property type="entry name" value="Cytochrome c"/>
    <property type="match status" value="1"/>
</dbReference>
<evidence type="ECO:0000256" key="4">
    <source>
        <dbReference type="PROSITE-ProRule" id="PRU00433"/>
    </source>
</evidence>
<dbReference type="InterPro" id="IPR028974">
    <property type="entry name" value="TSP_type-3_rpt"/>
</dbReference>
<organism evidence="8 9">
    <name type="scientific">Zhongshania antarctica</name>
    <dbReference type="NCBI Taxonomy" id="641702"/>
    <lineage>
        <taxon>Bacteria</taxon>
        <taxon>Pseudomonadati</taxon>
        <taxon>Pseudomonadota</taxon>
        <taxon>Gammaproteobacteria</taxon>
        <taxon>Cellvibrionales</taxon>
        <taxon>Spongiibacteraceae</taxon>
        <taxon>Zhongshania</taxon>
    </lineage>
</organism>
<name>A0A840QYS8_9GAMM</name>
<dbReference type="PROSITE" id="PS51257">
    <property type="entry name" value="PROKAR_LIPOPROTEIN"/>
    <property type="match status" value="1"/>
</dbReference>
<dbReference type="Proteomes" id="UP000536640">
    <property type="component" value="Unassembled WGS sequence"/>
</dbReference>
<dbReference type="Pfam" id="PF21419">
    <property type="entry name" value="RoxA-like_Cyt-c"/>
    <property type="match status" value="1"/>
</dbReference>
<sequence length="869" mass="92784">MTRYRRVLWVILFSASLMVGCGGSSSGDVVDIVGNPLTDSDGDGIVDLDDNCPFVANADGQNADSDDDGIGDACDTPDIADGNGNGSGSGSGGKDPIFEFYKANVHSSLKICSTCHVAGGVADSDGAGDGRGFMLIKNASLADELLKLHSDWNGLGGGVEQSPILFKASDSRAQTDPHVGGKQWAVSTAEYANMRSLLQCWADPQKCSLVSVDTGTEQPLLGSSRGGHAWVDFCEAKNWVATAVLPVDPRALVKPGYNDGRAVYFNAFWKDCHIDPALVNEYPHPKTCGEFKASFERGAVIMGDAPMLDASGNYKTYPDGEIIRPATTFAGDYPHGNAALSADQYNNLWVVWGLPGRPDNLDELVAERYGFGAPDPKYPYPLPGEDPNATNGGSGALPFGMIQTRFPDGSYSGEINSNCQGCHGVQIGDKFAVGGGGGMLDASVSSRDFAAFGSPSGVAIDRLGLAGRVRGTNNAQFSNITALTGVTTPQQFAAVMNNGTTGTGDTPAWWNVGHRPVKFVDAMFPGDAVRVDFALFSPLLTNKYGVPEQNPGWISAHVQDGDHYIMSRRAPVYPSVINTDLAEQGAVLFHAKDLWAVNLNNLIAKPLGGNGSCASCHGAYSPRYVNKPEFLANPALVGIASYVVPIEVIDTDRVRLESYNEGTNEANSNTSVAYPETANREGIDDCRVQNMPGMQIDAKGQERPSGYAAPPLYGVWATAPYLHNGAVPDVWSLLDSGKRPTVWKRVSKPARADQAGAVVMGFDSDFNRAYDRERLGWKYEKLDCAAAGVSSSIQCNPTGLESAFFLSEFYGNLLLGWNIANPPTLSNQDIENRKVYNTTMFSQGNGGHAFSDVLTDAERRAIIEYLKTL</sequence>
<comment type="caution">
    <text evidence="8">The sequence shown here is derived from an EMBL/GenBank/DDBJ whole genome shotgun (WGS) entry which is preliminary data.</text>
</comment>
<dbReference type="GO" id="GO:0005509">
    <property type="term" value="F:calcium ion binding"/>
    <property type="evidence" value="ECO:0007669"/>
    <property type="project" value="InterPro"/>
</dbReference>
<evidence type="ECO:0000259" key="7">
    <source>
        <dbReference type="PROSITE" id="PS51007"/>
    </source>
</evidence>
<accession>A0A840QYS8</accession>
<feature type="region of interest" description="Disordered" evidence="5">
    <location>
        <begin position="59"/>
        <end position="91"/>
    </location>
</feature>